<gene>
    <name evidence="1" type="ORF">BDV24DRAFT_145194</name>
</gene>
<dbReference type="AlphaFoldDB" id="A0A5N6XPZ6"/>
<name>A0A5N6XPZ6_9EURO</name>
<evidence type="ECO:0000313" key="1">
    <source>
        <dbReference type="EMBL" id="KAE8334783.1"/>
    </source>
</evidence>
<dbReference type="Proteomes" id="UP000325558">
    <property type="component" value="Unassembled WGS sequence"/>
</dbReference>
<protein>
    <submittedName>
        <fullName evidence="1">Uncharacterized protein</fullName>
    </submittedName>
</protein>
<sequence length="57" mass="6533">MLGARRYAATLWNTHKFYCRPARVPGNLPYPCLGQSHENICRQLAQVVFDCVMSHPN</sequence>
<dbReference type="EMBL" id="ML737246">
    <property type="protein sequence ID" value="KAE8334783.1"/>
    <property type="molecule type" value="Genomic_DNA"/>
</dbReference>
<organism evidence="1">
    <name type="scientific">Aspergillus arachidicola</name>
    <dbReference type="NCBI Taxonomy" id="656916"/>
    <lineage>
        <taxon>Eukaryota</taxon>
        <taxon>Fungi</taxon>
        <taxon>Dikarya</taxon>
        <taxon>Ascomycota</taxon>
        <taxon>Pezizomycotina</taxon>
        <taxon>Eurotiomycetes</taxon>
        <taxon>Eurotiomycetidae</taxon>
        <taxon>Eurotiales</taxon>
        <taxon>Aspergillaceae</taxon>
        <taxon>Aspergillus</taxon>
        <taxon>Aspergillus subgen. Circumdati</taxon>
    </lineage>
</organism>
<proteinExistence type="predicted"/>
<accession>A0A5N6XPZ6</accession>
<reference evidence="1" key="1">
    <citation type="submission" date="2019-04" db="EMBL/GenBank/DDBJ databases">
        <title>Friends and foes A comparative genomics study of 23 Aspergillus species from section Flavi.</title>
        <authorList>
            <consortium name="DOE Joint Genome Institute"/>
            <person name="Kjaerbolling I."/>
            <person name="Vesth T."/>
            <person name="Frisvad J.C."/>
            <person name="Nybo J.L."/>
            <person name="Theobald S."/>
            <person name="Kildgaard S."/>
            <person name="Isbrandt T."/>
            <person name="Kuo A."/>
            <person name="Sato A."/>
            <person name="Lyhne E.K."/>
            <person name="Kogle M.E."/>
            <person name="Wiebenga A."/>
            <person name="Kun R.S."/>
            <person name="Lubbers R.J."/>
            <person name="Makela M.R."/>
            <person name="Barry K."/>
            <person name="Chovatia M."/>
            <person name="Clum A."/>
            <person name="Daum C."/>
            <person name="Haridas S."/>
            <person name="He G."/>
            <person name="LaButti K."/>
            <person name="Lipzen A."/>
            <person name="Mondo S."/>
            <person name="Riley R."/>
            <person name="Salamov A."/>
            <person name="Simmons B.A."/>
            <person name="Magnuson J.K."/>
            <person name="Henrissat B."/>
            <person name="Mortensen U.H."/>
            <person name="Larsen T.O."/>
            <person name="Devries R.P."/>
            <person name="Grigoriev I.V."/>
            <person name="Machida M."/>
            <person name="Baker S.E."/>
            <person name="Andersen M.R."/>
        </authorList>
    </citation>
    <scope>NUCLEOTIDE SEQUENCE</scope>
    <source>
        <strain evidence="1">CBS 117612</strain>
    </source>
</reference>